<protein>
    <submittedName>
        <fullName evidence="3">NEDD8 ultimate buster 1</fullName>
    </submittedName>
</protein>
<dbReference type="EMBL" id="CACTIH010009057">
    <property type="protein sequence ID" value="CAA3021611.1"/>
    <property type="molecule type" value="Genomic_DNA"/>
</dbReference>
<accession>A0A8S0UU66</accession>
<dbReference type="Proteomes" id="UP000594638">
    <property type="component" value="Unassembled WGS sequence"/>
</dbReference>
<keyword evidence="4" id="KW-1185">Reference proteome</keyword>
<evidence type="ECO:0000256" key="1">
    <source>
        <dbReference type="SAM" id="MobiDB-lite"/>
    </source>
</evidence>
<proteinExistence type="predicted"/>
<dbReference type="OrthoDB" id="434245at2759"/>
<dbReference type="CDD" id="cd14270">
    <property type="entry name" value="UBA"/>
    <property type="match status" value="1"/>
</dbReference>
<evidence type="ECO:0000259" key="2">
    <source>
        <dbReference type="PROSITE" id="PS50030"/>
    </source>
</evidence>
<evidence type="ECO:0000313" key="4">
    <source>
        <dbReference type="Proteomes" id="UP000594638"/>
    </source>
</evidence>
<dbReference type="Pfam" id="PF00627">
    <property type="entry name" value="UBA"/>
    <property type="match status" value="1"/>
</dbReference>
<dbReference type="InterPro" id="IPR039749">
    <property type="entry name" value="NUB1"/>
</dbReference>
<dbReference type="AlphaFoldDB" id="A0A8S0UU66"/>
<comment type="caution">
    <text evidence="3">The sequence shown here is derived from an EMBL/GenBank/DDBJ whole genome shotgun (WGS) entry which is preliminary data.</text>
</comment>
<feature type="region of interest" description="Disordered" evidence="1">
    <location>
        <begin position="128"/>
        <end position="161"/>
    </location>
</feature>
<dbReference type="PANTHER" id="PTHR12948:SF3">
    <property type="entry name" value="NEDD8 ULTIMATE BUSTER 1"/>
    <property type="match status" value="1"/>
</dbReference>
<name>A0A8S0UU66_OLEEU</name>
<sequence length="161" mass="17773">MTPLRKPVDLQKLNELVSIGFEKELAVEALRRNENDTQKALDDLTNPETNSVMQIDVESRKKKRLLRAIPAANEELVSMGFPRAIVDAALRRFGTQEQALNHLLGQPNANAVVVGANPSVQSLNIPGLDAGQGLETSMEEDGEGPSSRAESRIEMQKWRMN</sequence>
<dbReference type="Gramene" id="OE9A006652T1">
    <property type="protein sequence ID" value="OE9A006652C1"/>
    <property type="gene ID" value="OE9A006652"/>
</dbReference>
<dbReference type="InterPro" id="IPR015940">
    <property type="entry name" value="UBA"/>
</dbReference>
<dbReference type="GO" id="GO:2000058">
    <property type="term" value="P:regulation of ubiquitin-dependent protein catabolic process"/>
    <property type="evidence" value="ECO:0007669"/>
    <property type="project" value="TreeGrafter"/>
</dbReference>
<feature type="compositionally biased region" description="Basic and acidic residues" evidence="1">
    <location>
        <begin position="149"/>
        <end position="161"/>
    </location>
</feature>
<dbReference type="Gene3D" id="1.10.8.10">
    <property type="entry name" value="DNA helicase RuvA subunit, C-terminal domain"/>
    <property type="match status" value="2"/>
</dbReference>
<organism evidence="3 4">
    <name type="scientific">Olea europaea subsp. europaea</name>
    <dbReference type="NCBI Taxonomy" id="158383"/>
    <lineage>
        <taxon>Eukaryota</taxon>
        <taxon>Viridiplantae</taxon>
        <taxon>Streptophyta</taxon>
        <taxon>Embryophyta</taxon>
        <taxon>Tracheophyta</taxon>
        <taxon>Spermatophyta</taxon>
        <taxon>Magnoliopsida</taxon>
        <taxon>eudicotyledons</taxon>
        <taxon>Gunneridae</taxon>
        <taxon>Pentapetalae</taxon>
        <taxon>asterids</taxon>
        <taxon>lamiids</taxon>
        <taxon>Lamiales</taxon>
        <taxon>Oleaceae</taxon>
        <taxon>Oleeae</taxon>
        <taxon>Olea</taxon>
    </lineage>
</organism>
<dbReference type="InterPro" id="IPR009060">
    <property type="entry name" value="UBA-like_sf"/>
</dbReference>
<dbReference type="SUPFAM" id="SSF46934">
    <property type="entry name" value="UBA-like"/>
    <property type="match status" value="2"/>
</dbReference>
<feature type="domain" description="UBA" evidence="2">
    <location>
        <begin position="7"/>
        <end position="47"/>
    </location>
</feature>
<dbReference type="PROSITE" id="PS50030">
    <property type="entry name" value="UBA"/>
    <property type="match status" value="1"/>
</dbReference>
<reference evidence="3 4" key="1">
    <citation type="submission" date="2019-12" db="EMBL/GenBank/DDBJ databases">
        <authorList>
            <person name="Alioto T."/>
            <person name="Alioto T."/>
            <person name="Gomez Garrido J."/>
        </authorList>
    </citation>
    <scope>NUCLEOTIDE SEQUENCE [LARGE SCALE GENOMIC DNA]</scope>
</reference>
<evidence type="ECO:0000313" key="3">
    <source>
        <dbReference type="EMBL" id="CAA3021611.1"/>
    </source>
</evidence>
<gene>
    <name evidence="3" type="ORF">OLEA9_A006652</name>
</gene>
<dbReference type="PANTHER" id="PTHR12948">
    <property type="entry name" value="NEDD8 ULTIMATE BUSTER-1 BS4 PROTEIN"/>
    <property type="match status" value="1"/>
</dbReference>
<dbReference type="SMART" id="SM00165">
    <property type="entry name" value="UBA"/>
    <property type="match status" value="2"/>
</dbReference>